<dbReference type="PANTHER" id="PTHR24410:SF23">
    <property type="entry name" value="BTB DOMAIN-CONTAINING PROTEIN-RELATED"/>
    <property type="match status" value="1"/>
</dbReference>
<accession>A0AAD9USG9</accession>
<proteinExistence type="predicted"/>
<reference evidence="2" key="2">
    <citation type="journal article" date="2023" name="Science">
        <title>Genomic signatures of disease resistance in endangered staghorn corals.</title>
        <authorList>
            <person name="Vollmer S.V."/>
            <person name="Selwyn J.D."/>
            <person name="Despard B.A."/>
            <person name="Roesel C.L."/>
        </authorList>
    </citation>
    <scope>NUCLEOTIDE SEQUENCE</scope>
    <source>
        <strain evidence="2">K2</strain>
    </source>
</reference>
<evidence type="ECO:0000259" key="1">
    <source>
        <dbReference type="PROSITE" id="PS50097"/>
    </source>
</evidence>
<sequence length="83" mass="9381">MASEGSLNQSLQRLLHAMNSLRKSQTFCDVFLMVGDRRIPAHRIVLAASSPVFKASLTSELKRQKEGRNDLLHMQKSDINLED</sequence>
<feature type="domain" description="BTB" evidence="1">
    <location>
        <begin position="28"/>
        <end position="83"/>
    </location>
</feature>
<evidence type="ECO:0000313" key="3">
    <source>
        <dbReference type="Proteomes" id="UP001249851"/>
    </source>
</evidence>
<protein>
    <submittedName>
        <fullName evidence="2">Kelch-like protein 12</fullName>
    </submittedName>
</protein>
<dbReference type="Pfam" id="PF00651">
    <property type="entry name" value="BTB"/>
    <property type="match status" value="1"/>
</dbReference>
<keyword evidence="3" id="KW-1185">Reference proteome</keyword>
<dbReference type="AlphaFoldDB" id="A0AAD9USG9"/>
<reference evidence="2" key="1">
    <citation type="journal article" date="2023" name="G3 (Bethesda)">
        <title>Whole genome assembly and annotation of the endangered Caribbean coral Acropora cervicornis.</title>
        <authorList>
            <person name="Selwyn J.D."/>
            <person name="Vollmer S.V."/>
        </authorList>
    </citation>
    <scope>NUCLEOTIDE SEQUENCE</scope>
    <source>
        <strain evidence="2">K2</strain>
    </source>
</reference>
<dbReference type="Proteomes" id="UP001249851">
    <property type="component" value="Unassembled WGS sequence"/>
</dbReference>
<name>A0AAD9USG9_ACRCE</name>
<dbReference type="EMBL" id="JARQWQ010000151">
    <property type="protein sequence ID" value="KAK2548268.1"/>
    <property type="molecule type" value="Genomic_DNA"/>
</dbReference>
<dbReference type="InterPro" id="IPR000210">
    <property type="entry name" value="BTB/POZ_dom"/>
</dbReference>
<dbReference type="InterPro" id="IPR051481">
    <property type="entry name" value="BTB-POZ/Galectin-3-binding"/>
</dbReference>
<dbReference type="Gene3D" id="3.30.710.10">
    <property type="entry name" value="Potassium Channel Kv1.1, Chain A"/>
    <property type="match status" value="1"/>
</dbReference>
<dbReference type="PANTHER" id="PTHR24410">
    <property type="entry name" value="HL07962P-RELATED"/>
    <property type="match status" value="1"/>
</dbReference>
<dbReference type="InterPro" id="IPR011333">
    <property type="entry name" value="SKP1/BTB/POZ_sf"/>
</dbReference>
<gene>
    <name evidence="2" type="ORF">P5673_031595</name>
</gene>
<organism evidence="2 3">
    <name type="scientific">Acropora cervicornis</name>
    <name type="common">Staghorn coral</name>
    <dbReference type="NCBI Taxonomy" id="6130"/>
    <lineage>
        <taxon>Eukaryota</taxon>
        <taxon>Metazoa</taxon>
        <taxon>Cnidaria</taxon>
        <taxon>Anthozoa</taxon>
        <taxon>Hexacorallia</taxon>
        <taxon>Scleractinia</taxon>
        <taxon>Astrocoeniina</taxon>
        <taxon>Acroporidae</taxon>
        <taxon>Acropora</taxon>
    </lineage>
</organism>
<comment type="caution">
    <text evidence="2">The sequence shown here is derived from an EMBL/GenBank/DDBJ whole genome shotgun (WGS) entry which is preliminary data.</text>
</comment>
<evidence type="ECO:0000313" key="2">
    <source>
        <dbReference type="EMBL" id="KAK2548268.1"/>
    </source>
</evidence>
<dbReference type="SUPFAM" id="SSF54695">
    <property type="entry name" value="POZ domain"/>
    <property type="match status" value="1"/>
</dbReference>
<dbReference type="PROSITE" id="PS50097">
    <property type="entry name" value="BTB"/>
    <property type="match status" value="1"/>
</dbReference>